<evidence type="ECO:0000313" key="4">
    <source>
        <dbReference type="Proteomes" id="UP000297966"/>
    </source>
</evidence>
<organism evidence="3 4">
    <name type="scientific">Bradyrhizobium niftali</name>
    <dbReference type="NCBI Taxonomy" id="2560055"/>
    <lineage>
        <taxon>Bacteria</taxon>
        <taxon>Pseudomonadati</taxon>
        <taxon>Pseudomonadota</taxon>
        <taxon>Alphaproteobacteria</taxon>
        <taxon>Hyphomicrobiales</taxon>
        <taxon>Nitrobacteraceae</taxon>
        <taxon>Bradyrhizobium</taxon>
    </lineage>
</organism>
<keyword evidence="4" id="KW-1185">Reference proteome</keyword>
<dbReference type="SUPFAM" id="SSF52518">
    <property type="entry name" value="Thiamin diphosphate-binding fold (THDP-binding)"/>
    <property type="match status" value="1"/>
</dbReference>
<dbReference type="PANTHER" id="PTHR42818">
    <property type="entry name" value="SULFOPYRUVATE DECARBOXYLASE SUBUNIT ALPHA"/>
    <property type="match status" value="1"/>
</dbReference>
<gene>
    <name evidence="3" type="ORF">E4K65_01655</name>
</gene>
<sequence length="237" mass="26488">MTWRCRPRQAVWRRSRCRPGHVDNPAACVKFGRSPRRPGQWQEPRRMRGRRENAMAIAEQATQGSSDKSWHGIVLQTLKRNEISLIPYVPDRVLTPLIKNLHADPFFTTFATAREEEAVGIVSGAWMGGRRGAVLMQTSGFATLANVLASLAVPYQIPLILFVSERGTLGEFNYGQSLVCRTMRPVLDSLALEHHTITRLDELEFIADRSIKQAVTTQAPVALILSPLLTGGKVFDK</sequence>
<reference evidence="3 4" key="1">
    <citation type="submission" date="2019-03" db="EMBL/GenBank/DDBJ databases">
        <title>Bradyrhizobium diversity isolated from nodules of Chamaecrista fasciculata.</title>
        <authorList>
            <person name="Klepa M.S."/>
            <person name="Urquiaga M.O."/>
            <person name="Hungria M."/>
            <person name="Delamuta J.R."/>
        </authorList>
    </citation>
    <scope>NUCLEOTIDE SEQUENCE [LARGE SCALE GENOMIC DNA]</scope>
    <source>
        <strain evidence="3 4">CNPSo 3448</strain>
    </source>
</reference>
<comment type="caution">
    <text evidence="3">The sequence shown here is derived from an EMBL/GenBank/DDBJ whole genome shotgun (WGS) entry which is preliminary data.</text>
</comment>
<dbReference type="Proteomes" id="UP000297966">
    <property type="component" value="Unassembled WGS sequence"/>
</dbReference>
<protein>
    <submittedName>
        <fullName evidence="3">Sulfopyruvate decarboxylase subunit alpha</fullName>
    </submittedName>
</protein>
<dbReference type="InterPro" id="IPR029061">
    <property type="entry name" value="THDP-binding"/>
</dbReference>
<proteinExistence type="predicted"/>
<accession>A0A4Y9M8V7</accession>
<evidence type="ECO:0000256" key="1">
    <source>
        <dbReference type="ARBA" id="ARBA00022793"/>
    </source>
</evidence>
<dbReference type="GO" id="GO:0016831">
    <property type="term" value="F:carboxy-lyase activity"/>
    <property type="evidence" value="ECO:0007669"/>
    <property type="project" value="UniProtKB-KW"/>
</dbReference>
<keyword evidence="1" id="KW-0210">Decarboxylase</keyword>
<dbReference type="OrthoDB" id="8220795at2"/>
<dbReference type="InterPro" id="IPR051818">
    <property type="entry name" value="TPP_dependent_decarboxylase"/>
</dbReference>
<dbReference type="PANTHER" id="PTHR42818:SF1">
    <property type="entry name" value="SULFOPYRUVATE DECARBOXYLASE"/>
    <property type="match status" value="1"/>
</dbReference>
<dbReference type="Gene3D" id="3.40.50.970">
    <property type="match status" value="1"/>
</dbReference>
<name>A0A4Y9M8V7_9BRAD</name>
<evidence type="ECO:0000256" key="2">
    <source>
        <dbReference type="ARBA" id="ARBA00023239"/>
    </source>
</evidence>
<dbReference type="EMBL" id="SPQT01000001">
    <property type="protein sequence ID" value="TFV51443.1"/>
    <property type="molecule type" value="Genomic_DNA"/>
</dbReference>
<keyword evidence="2" id="KW-0456">Lyase</keyword>
<dbReference type="AlphaFoldDB" id="A0A4Y9M8V7"/>
<evidence type="ECO:0000313" key="3">
    <source>
        <dbReference type="EMBL" id="TFV51443.1"/>
    </source>
</evidence>
<dbReference type="CDD" id="cd07035">
    <property type="entry name" value="TPP_PYR_POX_like"/>
    <property type="match status" value="1"/>
</dbReference>
<keyword evidence="3" id="KW-0670">Pyruvate</keyword>